<dbReference type="Proteomes" id="UP001305414">
    <property type="component" value="Unassembled WGS sequence"/>
</dbReference>
<keyword evidence="2" id="KW-1185">Reference proteome</keyword>
<evidence type="ECO:0000313" key="2">
    <source>
        <dbReference type="Proteomes" id="UP001305414"/>
    </source>
</evidence>
<sequence length="118" mass="12940">MDEAWEIDNSEVRAIRTGDLNPQKIFCKSFSMSRDTQAALAFSTKAGNPSKLSSFSWKPASRLCSDSPKELCGTMDTVTPILAVLRSTSSVGKRVHRLLLTGKGTPEMASRTELFPED</sequence>
<dbReference type="AlphaFoldDB" id="A0AAN7UIV3"/>
<protein>
    <submittedName>
        <fullName evidence="1">Uncharacterized protein</fullName>
    </submittedName>
</protein>
<accession>A0AAN7UIV3</accession>
<evidence type="ECO:0000313" key="1">
    <source>
        <dbReference type="EMBL" id="KAK5633315.1"/>
    </source>
</evidence>
<name>A0AAN7UIV3_9PEZI</name>
<reference evidence="1 2" key="1">
    <citation type="submission" date="2023-10" db="EMBL/GenBank/DDBJ databases">
        <title>Draft genome sequence of Xylaria bambusicola isolate GMP-LS, the root and basal stem rot pathogen of sugarcane in Indonesia.</title>
        <authorList>
            <person name="Selvaraj P."/>
            <person name="Muralishankar V."/>
            <person name="Muruganantham S."/>
            <person name="Sp S."/>
            <person name="Haryani S."/>
            <person name="Lau K.J.X."/>
            <person name="Naqvi N.I."/>
        </authorList>
    </citation>
    <scope>NUCLEOTIDE SEQUENCE [LARGE SCALE GENOMIC DNA]</scope>
    <source>
        <strain evidence="1">GMP-LS</strain>
    </source>
</reference>
<dbReference type="EMBL" id="JAWHQM010000031">
    <property type="protein sequence ID" value="KAK5633315.1"/>
    <property type="molecule type" value="Genomic_DNA"/>
</dbReference>
<comment type="caution">
    <text evidence="1">The sequence shown here is derived from an EMBL/GenBank/DDBJ whole genome shotgun (WGS) entry which is preliminary data.</text>
</comment>
<proteinExistence type="predicted"/>
<organism evidence="1 2">
    <name type="scientific">Xylaria bambusicola</name>
    <dbReference type="NCBI Taxonomy" id="326684"/>
    <lineage>
        <taxon>Eukaryota</taxon>
        <taxon>Fungi</taxon>
        <taxon>Dikarya</taxon>
        <taxon>Ascomycota</taxon>
        <taxon>Pezizomycotina</taxon>
        <taxon>Sordariomycetes</taxon>
        <taxon>Xylariomycetidae</taxon>
        <taxon>Xylariales</taxon>
        <taxon>Xylariaceae</taxon>
        <taxon>Xylaria</taxon>
    </lineage>
</organism>
<gene>
    <name evidence="1" type="ORF">RRF57_009029</name>
</gene>